<evidence type="ECO:0000313" key="2">
    <source>
        <dbReference type="Proteomes" id="UP001595953"/>
    </source>
</evidence>
<dbReference type="Proteomes" id="UP001595953">
    <property type="component" value="Unassembled WGS sequence"/>
</dbReference>
<protein>
    <submittedName>
        <fullName evidence="1">Type IX secretion system membrane protein PorP/SprF</fullName>
    </submittedName>
</protein>
<dbReference type="EMBL" id="JBHSGP010000012">
    <property type="protein sequence ID" value="MFC4721883.1"/>
    <property type="molecule type" value="Genomic_DNA"/>
</dbReference>
<reference evidence="2" key="1">
    <citation type="journal article" date="2019" name="Int. J. Syst. Evol. Microbiol.">
        <title>The Global Catalogue of Microorganisms (GCM) 10K type strain sequencing project: providing services to taxonomists for standard genome sequencing and annotation.</title>
        <authorList>
            <consortium name="The Broad Institute Genomics Platform"/>
            <consortium name="The Broad Institute Genome Sequencing Center for Infectious Disease"/>
            <person name="Wu L."/>
            <person name="Ma J."/>
        </authorList>
    </citation>
    <scope>NUCLEOTIDE SEQUENCE [LARGE SCALE GENOMIC DNA]</scope>
    <source>
        <strain evidence="2">CCUG 63682</strain>
    </source>
</reference>
<dbReference type="RefSeq" id="WP_387961928.1">
    <property type="nucleotide sequence ID" value="NZ_JBHSGP010000012.1"/>
</dbReference>
<dbReference type="NCBIfam" id="TIGR03519">
    <property type="entry name" value="T9SS_PorP_fam"/>
    <property type="match status" value="1"/>
</dbReference>
<name>A0ABV9N4J0_9FLAO</name>
<dbReference type="InterPro" id="IPR019861">
    <property type="entry name" value="PorP/SprF_Bacteroidetes"/>
</dbReference>
<organism evidence="1 2">
    <name type="scientific">Geojedonia litorea</name>
    <dbReference type="NCBI Taxonomy" id="1268269"/>
    <lineage>
        <taxon>Bacteria</taxon>
        <taxon>Pseudomonadati</taxon>
        <taxon>Bacteroidota</taxon>
        <taxon>Flavobacteriia</taxon>
        <taxon>Flavobacteriales</taxon>
        <taxon>Flavobacteriaceae</taxon>
        <taxon>Geojedonia</taxon>
    </lineage>
</organism>
<evidence type="ECO:0000313" key="1">
    <source>
        <dbReference type="EMBL" id="MFC4721883.1"/>
    </source>
</evidence>
<accession>A0ABV9N4J0</accession>
<dbReference type="Pfam" id="PF11751">
    <property type="entry name" value="PorP_SprF"/>
    <property type="match status" value="1"/>
</dbReference>
<gene>
    <name evidence="1" type="ORF">ACFO5O_06105</name>
</gene>
<comment type="caution">
    <text evidence="1">The sequence shown here is derived from an EMBL/GenBank/DDBJ whole genome shotgun (WGS) entry which is preliminary data.</text>
</comment>
<keyword evidence="2" id="KW-1185">Reference proteome</keyword>
<proteinExistence type="predicted"/>
<sequence>MKTRITIYLTFLLIFLGKSQVFCQQEPQYAQYMYNIQSINPAYTGTESHLSLLALYRSQWVGIEGAPRTQILSVHSPFGNHVGLGLNITNDEIFIAQSTYIATNFSYKLTISDRSILSFGIKAGGKLTSIDSNRLNHGAESSGDQSANFSDYNSFTPQIGFGIFYYTNKMYLGFSIPEILDSKKFIRNENKQHIYVSEKAHYNFLAGYTTAINRNIDFRPSALIKIVKGAPLQLDLSTNFIFYEKLTLGTAYRWDATLSALAAFQITDSLLLGLAYEVETSKLQQYNGSSSEFILRYNFVNSRKKSIRQLGEALTHVERPN</sequence>